<name>A0A8T2ZNJ3_POPDE</name>
<reference evidence="2" key="1">
    <citation type="journal article" date="2021" name="J. Hered.">
        <title>Genome Assembly of Salicaceae Populus deltoides (Eastern Cottonwood) I-69 Based on Nanopore Sequencing and Hi-C Technologies.</title>
        <authorList>
            <person name="Bai S."/>
            <person name="Wu H."/>
            <person name="Zhang J."/>
            <person name="Pan Z."/>
            <person name="Zhao W."/>
            <person name="Li Z."/>
            <person name="Tong C."/>
        </authorList>
    </citation>
    <scope>NUCLEOTIDE SEQUENCE</scope>
    <source>
        <tissue evidence="2">Leaf</tissue>
    </source>
</reference>
<dbReference type="InterPro" id="IPR032675">
    <property type="entry name" value="LRR_dom_sf"/>
</dbReference>
<proteinExistence type="predicted"/>
<feature type="region of interest" description="Disordered" evidence="1">
    <location>
        <begin position="1"/>
        <end position="46"/>
    </location>
</feature>
<comment type="caution">
    <text evidence="2">The sequence shown here is derived from an EMBL/GenBank/DDBJ whole genome shotgun (WGS) entry which is preliminary data.</text>
</comment>
<accession>A0A8T2ZNJ3</accession>
<protein>
    <submittedName>
        <fullName evidence="2">Uncharacterized protein</fullName>
    </submittedName>
</protein>
<dbReference type="Gene3D" id="3.80.10.10">
    <property type="entry name" value="Ribonuclease Inhibitor"/>
    <property type="match status" value="1"/>
</dbReference>
<dbReference type="AlphaFoldDB" id="A0A8T2ZNJ3"/>
<dbReference type="Proteomes" id="UP000807159">
    <property type="component" value="Chromosome 1"/>
</dbReference>
<dbReference type="EMBL" id="JACEGQ020000001">
    <property type="protein sequence ID" value="KAH8518871.1"/>
    <property type="molecule type" value="Genomic_DNA"/>
</dbReference>
<sequence length="314" mass="35905">MDLAPNPLGSALRPHLNPFRVRTRKDLNPLGPDMEPTPYPIGSALRPKPNPFRLRIGKGPHPNPFGLDPDPKPNPAWVMAKVTLDTLFKNSILDLRLLDKLDEEEQQLRFTHLLRLAINRFNGWVSIYFPRKHVFGYFATIYIAEKTPNVSCVVLPCDTISRVSPIYIPLLYWKQLKVFHARLSPDKGLHLHIISQLVICCNNIGELGFHGKITEKEALAIVEGFPKLRILDFSDSTLSSKALFMVLDGKLKYLYELNVLHCLIEDDDGKDIGADMDRLRDFKKEMLEKASTFRSLRKFMHCFGKSCEHCKDKS</sequence>
<evidence type="ECO:0000256" key="1">
    <source>
        <dbReference type="SAM" id="MobiDB-lite"/>
    </source>
</evidence>
<keyword evidence="3" id="KW-1185">Reference proteome</keyword>
<organism evidence="2 3">
    <name type="scientific">Populus deltoides</name>
    <name type="common">Eastern poplar</name>
    <name type="synonym">Eastern cottonwood</name>
    <dbReference type="NCBI Taxonomy" id="3696"/>
    <lineage>
        <taxon>Eukaryota</taxon>
        <taxon>Viridiplantae</taxon>
        <taxon>Streptophyta</taxon>
        <taxon>Embryophyta</taxon>
        <taxon>Tracheophyta</taxon>
        <taxon>Spermatophyta</taxon>
        <taxon>Magnoliopsida</taxon>
        <taxon>eudicotyledons</taxon>
        <taxon>Gunneridae</taxon>
        <taxon>Pentapetalae</taxon>
        <taxon>rosids</taxon>
        <taxon>fabids</taxon>
        <taxon>Malpighiales</taxon>
        <taxon>Salicaceae</taxon>
        <taxon>Saliceae</taxon>
        <taxon>Populus</taxon>
    </lineage>
</organism>
<dbReference type="SUPFAM" id="SSF52047">
    <property type="entry name" value="RNI-like"/>
    <property type="match status" value="1"/>
</dbReference>
<evidence type="ECO:0000313" key="2">
    <source>
        <dbReference type="EMBL" id="KAH8518871.1"/>
    </source>
</evidence>
<evidence type="ECO:0000313" key="3">
    <source>
        <dbReference type="Proteomes" id="UP000807159"/>
    </source>
</evidence>
<gene>
    <name evidence="2" type="ORF">H0E87_000648</name>
</gene>